<evidence type="ECO:0000313" key="2">
    <source>
        <dbReference type="Proteomes" id="UP001515480"/>
    </source>
</evidence>
<comment type="caution">
    <text evidence="1">The sequence shown here is derived from an EMBL/GenBank/DDBJ whole genome shotgun (WGS) entry which is preliminary data.</text>
</comment>
<protein>
    <submittedName>
        <fullName evidence="1">Uncharacterized protein</fullName>
    </submittedName>
</protein>
<accession>A0AB34IJI3</accession>
<sequence length="403" mass="44069">MAAPAPPRTRMGSGMPGYAGFVPAQERLVVPCKAGCSQRALLHHRAASAQPGNGGIMQKVESTFQHDFSITPAQFAQGTLPNPLWDIKSKRPVGDPPFIRRPPSASESAFTATSTFHDSYTGGLLPQKYPENVTRSGKLRPLGSLEPQTRTAFYTTEYMHMSEEGNLHMAIKKVLPPRPEPAERANRDITGVQFRHPDLSTSYYDAFGKFGVDPHSKTPNNPSEMKFLSSTSNNMQGTTKASYHLPGYSGFIPESGRNVSATQQALCVKPREGTKNFEMQILFQYPHQVSGYCGYRPKTAVNDVGPVRNESLTTTGRQMIAGTNGFVPGDLGLSMSTLAETAPQRSKYGKSGSLQQTAFSHESMTGALSDNGRHDAEMYFHKTRPMEGRSVAIIKQGHWGQLI</sequence>
<gene>
    <name evidence="1" type="ORF">AB1Y20_012735</name>
</gene>
<name>A0AB34IJI3_PRYPA</name>
<keyword evidence="2" id="KW-1185">Reference proteome</keyword>
<proteinExistence type="predicted"/>
<dbReference type="Proteomes" id="UP001515480">
    <property type="component" value="Unassembled WGS sequence"/>
</dbReference>
<dbReference type="EMBL" id="JBGBPQ010000024">
    <property type="protein sequence ID" value="KAL1500058.1"/>
    <property type="molecule type" value="Genomic_DNA"/>
</dbReference>
<reference evidence="1 2" key="1">
    <citation type="journal article" date="2024" name="Science">
        <title>Giant polyketide synthase enzymes in the biosynthesis of giant marine polyether toxins.</title>
        <authorList>
            <person name="Fallon T.R."/>
            <person name="Shende V.V."/>
            <person name="Wierzbicki I.H."/>
            <person name="Pendleton A.L."/>
            <person name="Watervoot N.F."/>
            <person name="Auber R.P."/>
            <person name="Gonzalez D.J."/>
            <person name="Wisecaver J.H."/>
            <person name="Moore B.S."/>
        </authorList>
    </citation>
    <scope>NUCLEOTIDE SEQUENCE [LARGE SCALE GENOMIC DNA]</scope>
    <source>
        <strain evidence="1 2">12B1</strain>
    </source>
</reference>
<evidence type="ECO:0000313" key="1">
    <source>
        <dbReference type="EMBL" id="KAL1500058.1"/>
    </source>
</evidence>
<organism evidence="1 2">
    <name type="scientific">Prymnesium parvum</name>
    <name type="common">Toxic golden alga</name>
    <dbReference type="NCBI Taxonomy" id="97485"/>
    <lineage>
        <taxon>Eukaryota</taxon>
        <taxon>Haptista</taxon>
        <taxon>Haptophyta</taxon>
        <taxon>Prymnesiophyceae</taxon>
        <taxon>Prymnesiales</taxon>
        <taxon>Prymnesiaceae</taxon>
        <taxon>Prymnesium</taxon>
    </lineage>
</organism>
<dbReference type="AlphaFoldDB" id="A0AB34IJI3"/>